<evidence type="ECO:0000256" key="2">
    <source>
        <dbReference type="PROSITE-ProRule" id="PRU00176"/>
    </source>
</evidence>
<protein>
    <submittedName>
        <fullName evidence="6">7104_t:CDS:1</fullName>
    </submittedName>
</protein>
<comment type="caution">
    <text evidence="6">The sequence shown here is derived from an EMBL/GenBank/DDBJ whole genome shotgun (WGS) entry which is preliminary data.</text>
</comment>
<evidence type="ECO:0000313" key="6">
    <source>
        <dbReference type="EMBL" id="CAG8813545.1"/>
    </source>
</evidence>
<dbReference type="InterPro" id="IPR012677">
    <property type="entry name" value="Nucleotide-bd_a/b_plait_sf"/>
</dbReference>
<name>A0A9N9K997_9GLOM</name>
<feature type="domain" description="XRRM" evidence="5">
    <location>
        <begin position="107"/>
        <end position="223"/>
    </location>
</feature>
<dbReference type="Pfam" id="PF00076">
    <property type="entry name" value="RRM_1"/>
    <property type="match status" value="1"/>
</dbReference>
<dbReference type="AlphaFoldDB" id="A0A9N9K997"/>
<dbReference type="GO" id="GO:0003723">
    <property type="term" value="F:RNA binding"/>
    <property type="evidence" value="ECO:0007669"/>
    <property type="project" value="UniProtKB-UniRule"/>
</dbReference>
<sequence length="249" mass="28503">KGFDMINPPSQESIEDFFKKYGKVVKVTPRKNDEKFKGSYFIQFEEHEEAKRISEMDLFFNSVKLIIMMKFDYCEMKCVEKGMDPDTMRKQKPQPHIQKTRSKLTPKYEKNCLLHFEGAGPNARWEDIKTKMGADYGSVVFVKLEQQLKSGIIQFKDPIASNVASSISNDNMEFDGVKPVFTVLQGEEERIYYLNRQKADEKKKFNHAKMNNAQKKVDDKNDSSDCSSTSVVKVGGKDDAGIVDCSSTL</sequence>
<accession>A0A9N9K997</accession>
<feature type="region of interest" description="Disordered" evidence="3">
    <location>
        <begin position="206"/>
        <end position="230"/>
    </location>
</feature>
<dbReference type="EMBL" id="CAJVPY010050250">
    <property type="protein sequence ID" value="CAG8813545.1"/>
    <property type="molecule type" value="Genomic_DNA"/>
</dbReference>
<keyword evidence="7" id="KW-1185">Reference proteome</keyword>
<keyword evidence="1 2" id="KW-0694">RNA-binding</keyword>
<feature type="non-terminal residue" evidence="6">
    <location>
        <position position="249"/>
    </location>
</feature>
<gene>
    <name evidence="6" type="ORF">DERYTH_LOCUS25815</name>
</gene>
<evidence type="ECO:0000256" key="1">
    <source>
        <dbReference type="ARBA" id="ARBA00022884"/>
    </source>
</evidence>
<dbReference type="SUPFAM" id="SSF54928">
    <property type="entry name" value="RNA-binding domain, RBD"/>
    <property type="match status" value="1"/>
</dbReference>
<dbReference type="InterPro" id="IPR014886">
    <property type="entry name" value="La_xRRM"/>
</dbReference>
<dbReference type="InterPro" id="IPR035979">
    <property type="entry name" value="RBD_domain_sf"/>
</dbReference>
<reference evidence="6" key="1">
    <citation type="submission" date="2021-06" db="EMBL/GenBank/DDBJ databases">
        <authorList>
            <person name="Kallberg Y."/>
            <person name="Tangrot J."/>
            <person name="Rosling A."/>
        </authorList>
    </citation>
    <scope>NUCLEOTIDE SEQUENCE</scope>
    <source>
        <strain evidence="6">MA453B</strain>
    </source>
</reference>
<dbReference type="PROSITE" id="PS50102">
    <property type="entry name" value="RRM"/>
    <property type="match status" value="1"/>
</dbReference>
<dbReference type="Pfam" id="PF08777">
    <property type="entry name" value="RRM_3"/>
    <property type="match status" value="1"/>
</dbReference>
<proteinExistence type="predicted"/>
<evidence type="ECO:0000259" key="5">
    <source>
        <dbReference type="PROSITE" id="PS51939"/>
    </source>
</evidence>
<dbReference type="PROSITE" id="PS51939">
    <property type="entry name" value="XRRM"/>
    <property type="match status" value="1"/>
</dbReference>
<dbReference type="InterPro" id="IPR000504">
    <property type="entry name" value="RRM_dom"/>
</dbReference>
<dbReference type="GO" id="GO:1990904">
    <property type="term" value="C:ribonucleoprotein complex"/>
    <property type="evidence" value="ECO:0007669"/>
    <property type="project" value="UniProtKB-UniRule"/>
</dbReference>
<feature type="non-terminal residue" evidence="6">
    <location>
        <position position="1"/>
    </location>
</feature>
<evidence type="ECO:0000259" key="4">
    <source>
        <dbReference type="PROSITE" id="PS50102"/>
    </source>
</evidence>
<dbReference type="OrthoDB" id="439993at2759"/>
<evidence type="ECO:0000313" key="7">
    <source>
        <dbReference type="Proteomes" id="UP000789405"/>
    </source>
</evidence>
<dbReference type="Proteomes" id="UP000789405">
    <property type="component" value="Unassembled WGS sequence"/>
</dbReference>
<evidence type="ECO:0000256" key="3">
    <source>
        <dbReference type="SAM" id="MobiDB-lite"/>
    </source>
</evidence>
<dbReference type="Gene3D" id="3.30.70.330">
    <property type="match status" value="2"/>
</dbReference>
<feature type="domain" description="RRM" evidence="4">
    <location>
        <begin position="1"/>
        <end position="74"/>
    </location>
</feature>
<organism evidence="6 7">
    <name type="scientific">Dentiscutata erythropus</name>
    <dbReference type="NCBI Taxonomy" id="1348616"/>
    <lineage>
        <taxon>Eukaryota</taxon>
        <taxon>Fungi</taxon>
        <taxon>Fungi incertae sedis</taxon>
        <taxon>Mucoromycota</taxon>
        <taxon>Glomeromycotina</taxon>
        <taxon>Glomeromycetes</taxon>
        <taxon>Diversisporales</taxon>
        <taxon>Gigasporaceae</taxon>
        <taxon>Dentiscutata</taxon>
    </lineage>
</organism>